<sequence>MADDDAKQNEDPKAGNKDQGNEPDKAASPADKDGDGDKNAADTKDAKDGGAASGDANGDKKADDKDDANKPASPSDPAAPDNPPGTPPLSTALNPQIVQAVGTTNHAVLNGAIPGANGVAYQKVAQAAAYAVQDSTDYLRNIMSMASATTGVAMQQMLATKEVDPYSKIIKAATDAVSDAQTTFSKVGTSASSVVKDFDSLA</sequence>
<feature type="compositionally biased region" description="Low complexity" evidence="1">
    <location>
        <begin position="70"/>
        <end position="79"/>
    </location>
</feature>
<evidence type="ECO:0000313" key="3">
    <source>
        <dbReference type="Proteomes" id="UP000556869"/>
    </source>
</evidence>
<evidence type="ECO:0000313" key="2">
    <source>
        <dbReference type="EMBL" id="NJB76952.1"/>
    </source>
</evidence>
<comment type="caution">
    <text evidence="2">The sequence shown here is derived from an EMBL/GenBank/DDBJ whole genome shotgun (WGS) entry which is preliminary data.</text>
</comment>
<reference evidence="2 3" key="1">
    <citation type="submission" date="2020-03" db="EMBL/GenBank/DDBJ databases">
        <title>Genomic Encyclopedia of Type Strains, Phase IV (KMG-IV): sequencing the most valuable type-strain genomes for metagenomic binning, comparative biology and taxonomic classification.</title>
        <authorList>
            <person name="Goeker M."/>
        </authorList>
    </citation>
    <scope>NUCLEOTIDE SEQUENCE [LARGE SCALE GENOMIC DNA]</scope>
    <source>
        <strain evidence="2 3">DSM 18888</strain>
    </source>
</reference>
<accession>A0ABX0X5J5</accession>
<protein>
    <recommendedName>
        <fullName evidence="4">Phasin domain-containing protein</fullName>
    </recommendedName>
</protein>
<organism evidence="2 3">
    <name type="scientific">Thalassospira tepidiphila</name>
    <dbReference type="NCBI Taxonomy" id="393657"/>
    <lineage>
        <taxon>Bacteria</taxon>
        <taxon>Pseudomonadati</taxon>
        <taxon>Pseudomonadota</taxon>
        <taxon>Alphaproteobacteria</taxon>
        <taxon>Rhodospirillales</taxon>
        <taxon>Thalassospiraceae</taxon>
        <taxon>Thalassospira</taxon>
    </lineage>
</organism>
<gene>
    <name evidence="2" type="ORF">GGR96_004080</name>
</gene>
<dbReference type="EMBL" id="JAATJD010000004">
    <property type="protein sequence ID" value="NJB76952.1"/>
    <property type="molecule type" value="Genomic_DNA"/>
</dbReference>
<name>A0ABX0X5J5_9PROT</name>
<feature type="compositionally biased region" description="Basic and acidic residues" evidence="1">
    <location>
        <begin position="57"/>
        <end position="69"/>
    </location>
</feature>
<dbReference type="Proteomes" id="UP000556869">
    <property type="component" value="Unassembled WGS sequence"/>
</dbReference>
<evidence type="ECO:0000256" key="1">
    <source>
        <dbReference type="SAM" id="MobiDB-lite"/>
    </source>
</evidence>
<feature type="region of interest" description="Disordered" evidence="1">
    <location>
        <begin position="1"/>
        <end position="92"/>
    </location>
</feature>
<keyword evidence="3" id="KW-1185">Reference proteome</keyword>
<evidence type="ECO:0008006" key="4">
    <source>
        <dbReference type="Google" id="ProtNLM"/>
    </source>
</evidence>
<proteinExistence type="predicted"/>
<feature type="compositionally biased region" description="Basic and acidic residues" evidence="1">
    <location>
        <begin position="1"/>
        <end position="48"/>
    </location>
</feature>
<dbReference type="RefSeq" id="WP_083997115.1">
    <property type="nucleotide sequence ID" value="NZ_BAAAEQ010000004.1"/>
</dbReference>